<dbReference type="EMBL" id="JACAZH010000030">
    <property type="protein sequence ID" value="KAF7340626.1"/>
    <property type="molecule type" value="Genomic_DNA"/>
</dbReference>
<evidence type="ECO:0000313" key="3">
    <source>
        <dbReference type="Proteomes" id="UP000623467"/>
    </source>
</evidence>
<evidence type="ECO:0000256" key="1">
    <source>
        <dbReference type="SAM" id="MobiDB-lite"/>
    </source>
</evidence>
<keyword evidence="3" id="KW-1185">Reference proteome</keyword>
<gene>
    <name evidence="2" type="ORF">MSAN_02134500</name>
</gene>
<protein>
    <submittedName>
        <fullName evidence="2">Uncharacterized protein</fullName>
    </submittedName>
</protein>
<name>A0A8H6XHH3_9AGAR</name>
<dbReference type="Proteomes" id="UP000623467">
    <property type="component" value="Unassembled WGS sequence"/>
</dbReference>
<dbReference type="AlphaFoldDB" id="A0A8H6XHH3"/>
<reference evidence="2" key="1">
    <citation type="submission" date="2020-05" db="EMBL/GenBank/DDBJ databases">
        <title>Mycena genomes resolve the evolution of fungal bioluminescence.</title>
        <authorList>
            <person name="Tsai I.J."/>
        </authorList>
    </citation>
    <scope>NUCLEOTIDE SEQUENCE</scope>
    <source>
        <strain evidence="2">160909Yilan</strain>
    </source>
</reference>
<comment type="caution">
    <text evidence="2">The sequence shown here is derived from an EMBL/GenBank/DDBJ whole genome shotgun (WGS) entry which is preliminary data.</text>
</comment>
<proteinExistence type="predicted"/>
<accession>A0A8H6XHH3</accession>
<evidence type="ECO:0000313" key="2">
    <source>
        <dbReference type="EMBL" id="KAF7340626.1"/>
    </source>
</evidence>
<feature type="region of interest" description="Disordered" evidence="1">
    <location>
        <begin position="1"/>
        <end position="30"/>
    </location>
</feature>
<feature type="compositionally biased region" description="Basic and acidic residues" evidence="1">
    <location>
        <begin position="1"/>
        <end position="11"/>
    </location>
</feature>
<organism evidence="2 3">
    <name type="scientific">Mycena sanguinolenta</name>
    <dbReference type="NCBI Taxonomy" id="230812"/>
    <lineage>
        <taxon>Eukaryota</taxon>
        <taxon>Fungi</taxon>
        <taxon>Dikarya</taxon>
        <taxon>Basidiomycota</taxon>
        <taxon>Agaricomycotina</taxon>
        <taxon>Agaricomycetes</taxon>
        <taxon>Agaricomycetidae</taxon>
        <taxon>Agaricales</taxon>
        <taxon>Marasmiineae</taxon>
        <taxon>Mycenaceae</taxon>
        <taxon>Mycena</taxon>
    </lineage>
</organism>
<sequence>MDDHSHPEPEFTHSSTYDPEFPSHGSGMFSQSQQFTVMGGTFSNITNNNYTTHSLPSDFRMIPMGDIDLRYPIRVDERTGVAYSRPPERACARRLYSAKVDGRNSTLTVAVYQGNGAEEEWRREIAKYMSLRHPNIIQMCGAASSGAIHALLFNDGDLIPLQQVLGGCRDCPVLTVYIYACCDSDFSVVHRYMNFEFQRTFHAENWTHWIRRSTGRLCTELVKASHDELWLAYAEPELPGLSGTHALLAGAEIITTFIDSLTWKSTTAHAICIWDNTGASPFPPPQLSISEQYFIVLAVHSKIQSRLHSCRARRLPALVSGQL</sequence>